<evidence type="ECO:0000313" key="2">
    <source>
        <dbReference type="Proteomes" id="UP000196573"/>
    </source>
</evidence>
<keyword evidence="2" id="KW-1185">Reference proteome</keyword>
<dbReference type="RefSeq" id="WP_087113384.1">
    <property type="nucleotide sequence ID" value="NZ_CBCSCN010000022.1"/>
</dbReference>
<sequence>MILESIKSPIPDTWFYNQIDVIARWAEIASKTYKEEGNIKLSREIVQEVNSLINNVKLTQDRETDDKSNPYYWLNTWKMHSLFRAINLSERFVFRHPVLSDKEKSRINSEIMEEVRLLNNYLNHFDPFSTFTDT</sequence>
<evidence type="ECO:0000313" key="1">
    <source>
        <dbReference type="EMBL" id="SMA50942.1"/>
    </source>
</evidence>
<reference evidence="1 2" key="1">
    <citation type="submission" date="2017-03" db="EMBL/GenBank/DDBJ databases">
        <authorList>
            <person name="Afonso C.L."/>
            <person name="Miller P.J."/>
            <person name="Scott M.A."/>
            <person name="Spackman E."/>
            <person name="Goraichik I."/>
            <person name="Dimitrov K.M."/>
            <person name="Suarez D.L."/>
            <person name="Swayne D.E."/>
        </authorList>
    </citation>
    <scope>NUCLEOTIDE SEQUENCE [LARGE SCALE GENOMIC DNA]</scope>
    <source>
        <strain evidence="1">SB41UT1</strain>
    </source>
</reference>
<proteinExistence type="predicted"/>
<dbReference type="EMBL" id="FWPT01000021">
    <property type="protein sequence ID" value="SMA50942.1"/>
    <property type="molecule type" value="Genomic_DNA"/>
</dbReference>
<dbReference type="Proteomes" id="UP000196573">
    <property type="component" value="Unassembled WGS sequence"/>
</dbReference>
<accession>A0A1X7AS24</accession>
<protein>
    <submittedName>
        <fullName evidence="1">Uncharacterized protein</fullName>
    </submittedName>
</protein>
<organism evidence="1 2">
    <name type="scientific">Parendozoicomonas haliclonae</name>
    <dbReference type="NCBI Taxonomy" id="1960125"/>
    <lineage>
        <taxon>Bacteria</taxon>
        <taxon>Pseudomonadati</taxon>
        <taxon>Pseudomonadota</taxon>
        <taxon>Gammaproteobacteria</taxon>
        <taxon>Oceanospirillales</taxon>
        <taxon>Endozoicomonadaceae</taxon>
        <taxon>Parendozoicomonas</taxon>
    </lineage>
</organism>
<gene>
    <name evidence="1" type="ORF">EHSB41UT_04760</name>
</gene>
<name>A0A1X7AS24_9GAMM</name>
<dbReference type="AlphaFoldDB" id="A0A1X7AS24"/>